<dbReference type="SUPFAM" id="SSF53067">
    <property type="entry name" value="Actin-like ATPase domain"/>
    <property type="match status" value="2"/>
</dbReference>
<gene>
    <name evidence="3" type="ORF">GSTUAT00001435001</name>
</gene>
<name>A0A292Q4L7_9PEZI</name>
<organism evidence="3 4">
    <name type="scientific">Tuber aestivum</name>
    <name type="common">summer truffle</name>
    <dbReference type="NCBI Taxonomy" id="59557"/>
    <lineage>
        <taxon>Eukaryota</taxon>
        <taxon>Fungi</taxon>
        <taxon>Dikarya</taxon>
        <taxon>Ascomycota</taxon>
        <taxon>Pezizomycotina</taxon>
        <taxon>Pezizomycetes</taxon>
        <taxon>Pezizales</taxon>
        <taxon>Tuberaceae</taxon>
        <taxon>Tuber</taxon>
    </lineage>
</organism>
<keyword evidence="2" id="KW-0067">ATP-binding</keyword>
<evidence type="ECO:0000256" key="1">
    <source>
        <dbReference type="ARBA" id="ARBA00022741"/>
    </source>
</evidence>
<dbReference type="PANTHER" id="PTHR14187">
    <property type="entry name" value="ALPHA KINASE/ELONGATION FACTOR 2 KINASE"/>
    <property type="match status" value="1"/>
</dbReference>
<dbReference type="EMBL" id="LN890959">
    <property type="protein sequence ID" value="CUS14384.1"/>
    <property type="molecule type" value="Genomic_DNA"/>
</dbReference>
<protein>
    <recommendedName>
        <fullName evidence="5">Actin-like ATPase domain-containing protein</fullName>
    </recommendedName>
</protein>
<dbReference type="PRINTS" id="PR00301">
    <property type="entry name" value="HEATSHOCK70"/>
</dbReference>
<evidence type="ECO:0000256" key="2">
    <source>
        <dbReference type="ARBA" id="ARBA00022840"/>
    </source>
</evidence>
<dbReference type="InterPro" id="IPR013126">
    <property type="entry name" value="Hsp_70_fam"/>
</dbReference>
<dbReference type="AlphaFoldDB" id="A0A292Q4L7"/>
<dbReference type="Gene3D" id="3.30.420.40">
    <property type="match status" value="2"/>
</dbReference>
<dbReference type="Gene3D" id="3.90.640.10">
    <property type="entry name" value="Actin, Chain A, domain 4"/>
    <property type="match status" value="1"/>
</dbReference>
<sequence>MAGLHKIIVGLDFGTTYSALAWASTNLPGQINLIGNWPSAGILTHHSAPTEIAYHEGGTTDFSWGYDIPRTVRRLKWFKLLLESNDEHVQSGMPLPPGMTAMDVTRDFFSALYQHAMSTLWKQNGEAVMSMTRVDFVLTVPAVWSDTAKQRTREAAIAAGMLNEHNLSLLSEPEAAAIYTIKNQDRNAINVHDKIVVCDAGGGTVDLISYTVLSINPLKVTECAVGTGDFCGSTYIDRNFEKLLQQRLGSHYNTLRVETQQRIVKNFEEVKCAFRDKPDQSLYHVNVPTVDTIQEAGIYSGEFQLTREEMRGLFDPVIDQIMILISSQIQSISREGSNVNSVLLVGGFGESPYLFQRLEAWCRQWGISAISPHGAATAVVKGAVLRGLEPSLPLQVSTVVRRARRHYGTPMSTLFIPGQHGERDAYTDPITGRKMARNQVSWFLAKGEPITDDRRITKNFCRSFRKYSGPWVDSMVACDLDSPPSRVTQDVKHVCNISADLSTVRKSCYEKKWKNWRRFYVARYNLDLTISSGDMKFELIFRGASFGVSLAPFLFSVALR</sequence>
<dbReference type="CDD" id="cd10170">
    <property type="entry name" value="ASKHA_NBD_HSP70"/>
    <property type="match status" value="1"/>
</dbReference>
<evidence type="ECO:0000313" key="4">
    <source>
        <dbReference type="Proteomes" id="UP001412239"/>
    </source>
</evidence>
<dbReference type="InterPro" id="IPR043129">
    <property type="entry name" value="ATPase_NBD"/>
</dbReference>
<reference evidence="3" key="1">
    <citation type="submission" date="2015-10" db="EMBL/GenBank/DDBJ databases">
        <authorList>
            <person name="Regsiter A."/>
            <person name="william w."/>
        </authorList>
    </citation>
    <scope>NUCLEOTIDE SEQUENCE</scope>
    <source>
        <strain evidence="3">Montdore</strain>
    </source>
</reference>
<accession>A0A292Q4L7</accession>
<dbReference type="PANTHER" id="PTHR14187:SF82">
    <property type="entry name" value="FAMILY CHAPERONE, PUTATIVE (AFU_ORTHOLOGUE AFUA_7G08575)-RELATED"/>
    <property type="match status" value="1"/>
</dbReference>
<evidence type="ECO:0000313" key="3">
    <source>
        <dbReference type="EMBL" id="CUS14384.1"/>
    </source>
</evidence>
<evidence type="ECO:0008006" key="5">
    <source>
        <dbReference type="Google" id="ProtNLM"/>
    </source>
</evidence>
<keyword evidence="1" id="KW-0547">Nucleotide-binding</keyword>
<dbReference type="GO" id="GO:0140662">
    <property type="term" value="F:ATP-dependent protein folding chaperone"/>
    <property type="evidence" value="ECO:0007669"/>
    <property type="project" value="InterPro"/>
</dbReference>
<dbReference type="GO" id="GO:0005524">
    <property type="term" value="F:ATP binding"/>
    <property type="evidence" value="ECO:0007669"/>
    <property type="project" value="UniProtKB-KW"/>
</dbReference>
<keyword evidence="4" id="KW-1185">Reference proteome</keyword>
<dbReference type="Proteomes" id="UP001412239">
    <property type="component" value="Unassembled WGS sequence"/>
</dbReference>
<proteinExistence type="predicted"/>
<dbReference type="Pfam" id="PF00012">
    <property type="entry name" value="HSP70"/>
    <property type="match status" value="1"/>
</dbReference>